<organism evidence="2">
    <name type="scientific">Micromonas pusilla (strain CCMP1545)</name>
    <name type="common">Picoplanktonic green alga</name>
    <dbReference type="NCBI Taxonomy" id="564608"/>
    <lineage>
        <taxon>Eukaryota</taxon>
        <taxon>Viridiplantae</taxon>
        <taxon>Chlorophyta</taxon>
        <taxon>Mamiellophyceae</taxon>
        <taxon>Mamiellales</taxon>
        <taxon>Mamiellaceae</taxon>
        <taxon>Micromonas</taxon>
    </lineage>
</organism>
<sequence length="189" mass="20825">MPAPQQMRMVSSGVHQQFLTQTMQTAIPGQLQISYIAPLHENAKCIPGLGCCGNMCCWSNVKPRSYVMVAENKLETNYPCTPCCLCGGCDCCVYDNIQTVYFDQLNDNWKRVTCCSPYHWFCCCECSGGVAATTKSYAPECCLNCPCCWCCFTYIPGVENADEFVAHMKNAVATFEAKSRVMGSSTVAV</sequence>
<dbReference type="OMA" id="CCPTCFD"/>
<dbReference type="KEGG" id="mpp:MICPUCDRAFT_49136"/>
<evidence type="ECO:0000313" key="2">
    <source>
        <dbReference type="Proteomes" id="UP000001876"/>
    </source>
</evidence>
<dbReference type="Proteomes" id="UP000001876">
    <property type="component" value="Unassembled WGS sequence"/>
</dbReference>
<evidence type="ECO:0000313" key="1">
    <source>
        <dbReference type="EMBL" id="EEH51693.1"/>
    </source>
</evidence>
<dbReference type="RefSeq" id="XP_003064071.1">
    <property type="nucleotide sequence ID" value="XM_003064025.1"/>
</dbReference>
<gene>
    <name evidence="1" type="ORF">MICPUCDRAFT_49136</name>
</gene>
<reference evidence="1 2" key="1">
    <citation type="journal article" date="2009" name="Science">
        <title>Green evolution and dynamic adaptations revealed by genomes of the marine picoeukaryotes Micromonas.</title>
        <authorList>
            <person name="Worden A.Z."/>
            <person name="Lee J.H."/>
            <person name="Mock T."/>
            <person name="Rouze P."/>
            <person name="Simmons M.P."/>
            <person name="Aerts A.L."/>
            <person name="Allen A.E."/>
            <person name="Cuvelier M.L."/>
            <person name="Derelle E."/>
            <person name="Everett M.V."/>
            <person name="Foulon E."/>
            <person name="Grimwood J."/>
            <person name="Gundlach H."/>
            <person name="Henrissat B."/>
            <person name="Napoli C."/>
            <person name="McDonald S.M."/>
            <person name="Parker M.S."/>
            <person name="Rombauts S."/>
            <person name="Salamov A."/>
            <person name="Von Dassow P."/>
            <person name="Badger J.H."/>
            <person name="Coutinho P.M."/>
            <person name="Demir E."/>
            <person name="Dubchak I."/>
            <person name="Gentemann C."/>
            <person name="Eikrem W."/>
            <person name="Gready J.E."/>
            <person name="John U."/>
            <person name="Lanier W."/>
            <person name="Lindquist E.A."/>
            <person name="Lucas S."/>
            <person name="Mayer K.F."/>
            <person name="Moreau H."/>
            <person name="Not F."/>
            <person name="Otillar R."/>
            <person name="Panaud O."/>
            <person name="Pangilinan J."/>
            <person name="Paulsen I."/>
            <person name="Piegu B."/>
            <person name="Poliakov A."/>
            <person name="Robbens S."/>
            <person name="Schmutz J."/>
            <person name="Toulza E."/>
            <person name="Wyss T."/>
            <person name="Zelensky A."/>
            <person name="Zhou K."/>
            <person name="Armbrust E.V."/>
            <person name="Bhattacharya D."/>
            <person name="Goodenough U.W."/>
            <person name="Van de Peer Y."/>
            <person name="Grigoriev I.V."/>
        </authorList>
    </citation>
    <scope>NUCLEOTIDE SEQUENCE [LARGE SCALE GENOMIC DNA]</scope>
    <source>
        <strain evidence="1 2">CCMP1545</strain>
    </source>
</reference>
<dbReference type="AlphaFoldDB" id="C1N8E9"/>
<accession>C1N8E9</accession>
<proteinExistence type="predicted"/>
<protein>
    <submittedName>
        <fullName evidence="1">Predicted protein</fullName>
    </submittedName>
</protein>
<dbReference type="GeneID" id="9689697"/>
<name>C1N8E9_MICPC</name>
<keyword evidence="2" id="KW-1185">Reference proteome</keyword>
<dbReference type="EMBL" id="GG663750">
    <property type="protein sequence ID" value="EEH51693.1"/>
    <property type="molecule type" value="Genomic_DNA"/>
</dbReference>